<feature type="transmembrane region" description="Helical" evidence="6">
    <location>
        <begin position="166"/>
        <end position="189"/>
    </location>
</feature>
<evidence type="ECO:0000256" key="6">
    <source>
        <dbReference type="SAM" id="Phobius"/>
    </source>
</evidence>
<dbReference type="PANTHER" id="PTHR39535:SF2">
    <property type="entry name" value="HTTM DOMAIN-CONTAINING PROTEIN"/>
    <property type="match status" value="1"/>
</dbReference>
<keyword evidence="3 6" id="KW-1133">Transmembrane helix</keyword>
<feature type="transmembrane region" description="Helical" evidence="6">
    <location>
        <begin position="263"/>
        <end position="290"/>
    </location>
</feature>
<dbReference type="EMBL" id="JAAGMN010000564">
    <property type="protein sequence ID" value="NEE05895.1"/>
    <property type="molecule type" value="Genomic_DNA"/>
</dbReference>
<evidence type="ECO:0000259" key="7">
    <source>
        <dbReference type="SMART" id="SM00752"/>
    </source>
</evidence>
<proteinExistence type="predicted"/>
<organism evidence="8">
    <name type="scientific">Streptomyces sp. SID7499</name>
    <dbReference type="NCBI Taxonomy" id="2706086"/>
    <lineage>
        <taxon>Bacteria</taxon>
        <taxon>Bacillati</taxon>
        <taxon>Actinomycetota</taxon>
        <taxon>Actinomycetes</taxon>
        <taxon>Kitasatosporales</taxon>
        <taxon>Streptomycetaceae</taxon>
        <taxon>Streptomyces</taxon>
    </lineage>
</organism>
<dbReference type="PANTHER" id="PTHR39535">
    <property type="entry name" value="SPORULATION-DELAYING PROTEIN SDPB"/>
    <property type="match status" value="1"/>
</dbReference>
<comment type="subcellular location">
    <subcellularLocation>
        <location evidence="1">Endomembrane system</location>
        <topology evidence="1">Multi-pass membrane protein</topology>
    </subcellularLocation>
</comment>
<feature type="region of interest" description="Disordered" evidence="5">
    <location>
        <begin position="304"/>
        <end position="340"/>
    </location>
</feature>
<reference evidence="8" key="1">
    <citation type="submission" date="2020-01" db="EMBL/GenBank/DDBJ databases">
        <title>Insect and environment-associated Actinomycetes.</title>
        <authorList>
            <person name="Currrie C."/>
            <person name="Chevrette M."/>
            <person name="Carlson C."/>
            <person name="Stubbendieck R."/>
            <person name="Wendt-Pienkowski E."/>
        </authorList>
    </citation>
    <scope>NUCLEOTIDE SEQUENCE</scope>
    <source>
        <strain evidence="8">SID7499</strain>
    </source>
</reference>
<evidence type="ECO:0000256" key="5">
    <source>
        <dbReference type="SAM" id="MobiDB-lite"/>
    </source>
</evidence>
<feature type="transmembrane region" description="Helical" evidence="6">
    <location>
        <begin position="229"/>
        <end position="251"/>
    </location>
</feature>
<evidence type="ECO:0000256" key="1">
    <source>
        <dbReference type="ARBA" id="ARBA00004127"/>
    </source>
</evidence>
<keyword evidence="2 6" id="KW-0812">Transmembrane</keyword>
<dbReference type="GO" id="GO:0012505">
    <property type="term" value="C:endomembrane system"/>
    <property type="evidence" value="ECO:0007669"/>
    <property type="project" value="UniProtKB-SubCell"/>
</dbReference>
<comment type="caution">
    <text evidence="8">The sequence shown here is derived from an EMBL/GenBank/DDBJ whole genome shotgun (WGS) entry which is preliminary data.</text>
</comment>
<protein>
    <submittedName>
        <fullName evidence="8">HTTM domain-containing protein</fullName>
    </submittedName>
</protein>
<evidence type="ECO:0000256" key="4">
    <source>
        <dbReference type="ARBA" id="ARBA00023136"/>
    </source>
</evidence>
<keyword evidence="4 6" id="KW-0472">Membrane</keyword>
<dbReference type="SMART" id="SM00752">
    <property type="entry name" value="HTTM"/>
    <property type="match status" value="1"/>
</dbReference>
<evidence type="ECO:0000256" key="3">
    <source>
        <dbReference type="ARBA" id="ARBA00022989"/>
    </source>
</evidence>
<evidence type="ECO:0000313" key="8">
    <source>
        <dbReference type="EMBL" id="NEE05895.1"/>
    </source>
</evidence>
<feature type="transmembrane region" description="Helical" evidence="6">
    <location>
        <begin position="83"/>
        <end position="116"/>
    </location>
</feature>
<evidence type="ECO:0000256" key="2">
    <source>
        <dbReference type="ARBA" id="ARBA00022692"/>
    </source>
</evidence>
<feature type="transmembrane region" description="Helical" evidence="6">
    <location>
        <begin position="15"/>
        <end position="36"/>
    </location>
</feature>
<gene>
    <name evidence="8" type="ORF">G3M58_05550</name>
</gene>
<dbReference type="InterPro" id="IPR052964">
    <property type="entry name" value="Sporulation_signal_mat"/>
</dbReference>
<accession>A0A6G3WK55</accession>
<name>A0A6G3WK55_9ACTN</name>
<dbReference type="InterPro" id="IPR011020">
    <property type="entry name" value="HTTM-like"/>
</dbReference>
<sequence>MSIKNAIDSAASRPVAALGVSGTRALLGFVGLMYYLSHYGDRSYLFGPGADSVLPHRLFLEQIQEKGSFSLYAWSTSEVWFEAVFHLGVLAALAVTVGVGGRAVLAAHGILLWSLYERQSAFLDGGDNLAQLVIPFLLLTNCYQNFSFSSGVADRVVGRLPGSVRALGVPLHNLGVAAIAVQMCLVYVVSGLYKVQGDVWQDGTALFYIMRVPEFELPGLSNLVYNNDLLVFLGTYSTTLFLVYFPMGILVRGLRPWTAAASIAFHVSIGVFMGLTAFALTMIACDLIFLSSALSRVRERARTLRERRRQKQPRSIPTVTDQDAPESDIPAPAPVPQAAR</sequence>
<feature type="domain" description="HTTM-like" evidence="7">
    <location>
        <begin position="10"/>
        <end position="294"/>
    </location>
</feature>
<dbReference type="AlphaFoldDB" id="A0A6G3WK55"/>
<feature type="compositionally biased region" description="Pro residues" evidence="5">
    <location>
        <begin position="331"/>
        <end position="340"/>
    </location>
</feature>